<dbReference type="AlphaFoldDB" id="A0A4V5PTH2"/>
<organism evidence="3 4">
    <name type="scientific">Sphingomonas baiyangensis</name>
    <dbReference type="NCBI Taxonomy" id="2572576"/>
    <lineage>
        <taxon>Bacteria</taxon>
        <taxon>Pseudomonadati</taxon>
        <taxon>Pseudomonadota</taxon>
        <taxon>Alphaproteobacteria</taxon>
        <taxon>Sphingomonadales</taxon>
        <taxon>Sphingomonadaceae</taxon>
        <taxon>Sphingomonas</taxon>
    </lineage>
</organism>
<comment type="caution">
    <text evidence="3">The sequence shown here is derived from an EMBL/GenBank/DDBJ whole genome shotgun (WGS) entry which is preliminary data.</text>
</comment>
<reference evidence="3 4" key="1">
    <citation type="submission" date="2019-04" db="EMBL/GenBank/DDBJ databases">
        <authorList>
            <person name="Yang Y."/>
            <person name="Wei D."/>
        </authorList>
    </citation>
    <scope>NUCLEOTIDE SEQUENCE [LARGE SCALE GENOMIC DNA]</scope>
    <source>
        <strain evidence="3 4">L-1-4w-11</strain>
    </source>
</reference>
<proteinExistence type="predicted"/>
<dbReference type="PANTHER" id="PTHR38590">
    <property type="entry name" value="BLL0828 PROTEIN"/>
    <property type="match status" value="1"/>
</dbReference>
<protein>
    <submittedName>
        <fullName evidence="3">DUF559 domain-containing protein</fullName>
    </submittedName>
</protein>
<dbReference type="RefSeq" id="WP_136941990.1">
    <property type="nucleotide sequence ID" value="NZ_SWKR01000002.1"/>
</dbReference>
<dbReference type="PANTHER" id="PTHR38590:SF1">
    <property type="entry name" value="BLL0828 PROTEIN"/>
    <property type="match status" value="1"/>
</dbReference>
<evidence type="ECO:0000313" key="3">
    <source>
        <dbReference type="EMBL" id="TKD50048.1"/>
    </source>
</evidence>
<gene>
    <name evidence="3" type="ORF">FBR43_04215</name>
</gene>
<dbReference type="Proteomes" id="UP000309138">
    <property type="component" value="Unassembled WGS sequence"/>
</dbReference>
<dbReference type="Pfam" id="PF04480">
    <property type="entry name" value="DUF559"/>
    <property type="match status" value="1"/>
</dbReference>
<evidence type="ECO:0000259" key="2">
    <source>
        <dbReference type="Pfam" id="PF04480"/>
    </source>
</evidence>
<dbReference type="Gene3D" id="3.40.960.10">
    <property type="entry name" value="VSR Endonuclease"/>
    <property type="match status" value="1"/>
</dbReference>
<dbReference type="SUPFAM" id="SSF52980">
    <property type="entry name" value="Restriction endonuclease-like"/>
    <property type="match status" value="1"/>
</dbReference>
<dbReference type="InterPro" id="IPR047216">
    <property type="entry name" value="Endonuclease_DUF559_bact"/>
</dbReference>
<accession>A0A4V5PTH2</accession>
<dbReference type="CDD" id="cd01038">
    <property type="entry name" value="Endonuclease_DUF559"/>
    <property type="match status" value="1"/>
</dbReference>
<dbReference type="EMBL" id="SWKR01000002">
    <property type="protein sequence ID" value="TKD50048.1"/>
    <property type="molecule type" value="Genomic_DNA"/>
</dbReference>
<feature type="compositionally biased region" description="Basic and acidic residues" evidence="1">
    <location>
        <begin position="135"/>
        <end position="144"/>
    </location>
</feature>
<feature type="region of interest" description="Disordered" evidence="1">
    <location>
        <begin position="125"/>
        <end position="144"/>
    </location>
</feature>
<dbReference type="OrthoDB" id="9798754at2"/>
<name>A0A4V5PTH2_9SPHN</name>
<keyword evidence="4" id="KW-1185">Reference proteome</keyword>
<feature type="domain" description="DUF559" evidence="2">
    <location>
        <begin position="14"/>
        <end position="117"/>
    </location>
</feature>
<evidence type="ECO:0000313" key="4">
    <source>
        <dbReference type="Proteomes" id="UP000309138"/>
    </source>
</evidence>
<evidence type="ECO:0000256" key="1">
    <source>
        <dbReference type="SAM" id="MobiDB-lite"/>
    </source>
</evidence>
<sequence>MLRDAAPNARAGATGKARVLRRQISLSEVLVWRVLRDRPGKLKFRRQHPSGPYILDFYCSDARLAVEVDGAGHNAPERQARDDRRDAFLAQAGIKTLRIPARDVLADLDSVVRGIVAAALTRLPLHHPAAPDGPPPRDKLGEDF</sequence>
<dbReference type="InterPro" id="IPR007569">
    <property type="entry name" value="DUF559"/>
</dbReference>
<dbReference type="InterPro" id="IPR011335">
    <property type="entry name" value="Restrct_endonuc-II-like"/>
</dbReference>